<dbReference type="PANTHER" id="PTHR21047:SF2">
    <property type="entry name" value="THYMIDINE DIPHOSPHO-4-KETO-RHAMNOSE 3,5-EPIMERASE"/>
    <property type="match status" value="1"/>
</dbReference>
<evidence type="ECO:0000313" key="2">
    <source>
        <dbReference type="EMBL" id="MFC4560988.1"/>
    </source>
</evidence>
<gene>
    <name evidence="2" type="ORF">ACFO4E_03855</name>
</gene>
<dbReference type="SUPFAM" id="SSF51182">
    <property type="entry name" value="RmlC-like cupins"/>
    <property type="match status" value="1"/>
</dbReference>
<dbReference type="Gene3D" id="2.60.120.10">
    <property type="entry name" value="Jelly Rolls"/>
    <property type="match status" value="1"/>
</dbReference>
<dbReference type="Proteomes" id="UP001595923">
    <property type="component" value="Unassembled WGS sequence"/>
</dbReference>
<sequence>MSAGVRELSIPGVLAFTPRVFPDERGVFVSPVQESAFTAATGAPLFHVAQTSYSVSRRGTVRGVHYTAAPPGMAKLVHCPQGRALDIVVDVRAGSPAFGRWESVVLDRVNAVTLYLPVGVGHMFAAEEDDTIMAYTMSAEYDPDRERAVSVFDSGLALPVPADPAPILSARDRRAPPLAQALADGLLPDYAACLAAAPAP</sequence>
<accession>A0ABV9DRH3</accession>
<dbReference type="InterPro" id="IPR000888">
    <property type="entry name" value="RmlC-like"/>
</dbReference>
<dbReference type="RefSeq" id="WP_378571587.1">
    <property type="nucleotide sequence ID" value="NZ_JBHSFQ010000002.1"/>
</dbReference>
<evidence type="ECO:0000313" key="3">
    <source>
        <dbReference type="Proteomes" id="UP001595923"/>
    </source>
</evidence>
<dbReference type="EMBL" id="JBHSFQ010000002">
    <property type="protein sequence ID" value="MFC4560988.1"/>
    <property type="molecule type" value="Genomic_DNA"/>
</dbReference>
<dbReference type="PANTHER" id="PTHR21047">
    <property type="entry name" value="DTDP-6-DEOXY-D-GLUCOSE-3,5 EPIMERASE"/>
    <property type="match status" value="1"/>
</dbReference>
<reference evidence="3" key="1">
    <citation type="journal article" date="2019" name="Int. J. Syst. Evol. Microbiol.">
        <title>The Global Catalogue of Microorganisms (GCM) 10K type strain sequencing project: providing services to taxonomists for standard genome sequencing and annotation.</title>
        <authorList>
            <consortium name="The Broad Institute Genomics Platform"/>
            <consortium name="The Broad Institute Genome Sequencing Center for Infectious Disease"/>
            <person name="Wu L."/>
            <person name="Ma J."/>
        </authorList>
    </citation>
    <scope>NUCLEOTIDE SEQUENCE [LARGE SCALE GENOMIC DNA]</scope>
    <source>
        <strain evidence="3">XZYJ18</strain>
    </source>
</reference>
<protein>
    <submittedName>
        <fullName evidence="2">dTDP-4-dehydrorhamnose 3,5-epimerase family protein</fullName>
    </submittedName>
</protein>
<organism evidence="2 3">
    <name type="scientific">Nocardiopsis mangrovi</name>
    <dbReference type="NCBI Taxonomy" id="1179818"/>
    <lineage>
        <taxon>Bacteria</taxon>
        <taxon>Bacillati</taxon>
        <taxon>Actinomycetota</taxon>
        <taxon>Actinomycetes</taxon>
        <taxon>Streptosporangiales</taxon>
        <taxon>Nocardiopsidaceae</taxon>
        <taxon>Nocardiopsis</taxon>
    </lineage>
</organism>
<dbReference type="Pfam" id="PF00908">
    <property type="entry name" value="dTDP_sugar_isom"/>
    <property type="match status" value="1"/>
</dbReference>
<dbReference type="InterPro" id="IPR011051">
    <property type="entry name" value="RmlC_Cupin_sf"/>
</dbReference>
<comment type="caution">
    <text evidence="2">The sequence shown here is derived from an EMBL/GenBank/DDBJ whole genome shotgun (WGS) entry which is preliminary data.</text>
</comment>
<comment type="similarity">
    <text evidence="1">Belongs to the dTDP-4-dehydrorhamnose 3,5-epimerase family.</text>
</comment>
<keyword evidence="3" id="KW-1185">Reference proteome</keyword>
<evidence type="ECO:0000256" key="1">
    <source>
        <dbReference type="ARBA" id="ARBA00010154"/>
    </source>
</evidence>
<proteinExistence type="inferred from homology"/>
<name>A0ABV9DRH3_9ACTN</name>
<dbReference type="CDD" id="cd00438">
    <property type="entry name" value="cupin_RmlC"/>
    <property type="match status" value="1"/>
</dbReference>
<dbReference type="InterPro" id="IPR014710">
    <property type="entry name" value="RmlC-like_jellyroll"/>
</dbReference>